<keyword evidence="2" id="KW-1185">Reference proteome</keyword>
<sequence length="482" mass="53166">MLGATSSLAESYHAQDESLSVFFTALSAPLGQPIVVSQAAARKRITGYFDLLSPQAVLDEVALAQGLIWYSDGQVLYLYDASEAKSSVVSLRYISVDRLRGAMKRAGLGEARFPLREDKGRIFYVSGPPNYVDHVLRLAQLVDRKRTELRMGSQKIGVVQVFNTHVGDRQYAMGGEKIIVPGMATMIEKLLASERKNAASGRQRQSGLLADKHISVMAYPDTNSLLIKGKPEQVRFIEHLVAELDVPKRSVEVALWRVDVDQNELEKIGMVSVGDEKEKGPAQPLSRILAPLEDNVLMSQVMALERRRRATVVALPVILTQENVPAVFHDDQSLYLPAHNEGSQRWQPVGYGTQVSVLPRFAETNEIEMQLTIEDGRQIRPSADGEQPSAAVGRVGINMVARVPQGRRLMLGSFRRDADGPKRSPLRGRYDGPMTNSVRFFIVQARAVGDDLKPPPMPGPGPRMTPAQYAQAKQAFMNSSAQ</sequence>
<reference evidence="1" key="1">
    <citation type="submission" date="2022-11" db="EMBL/GenBank/DDBJ databases">
        <title>Draft genome sequences of strains of Pseudomonas imrae sp. nov.</title>
        <authorList>
            <person name="Salva Serra F."/>
            <person name="Nimje P."/>
            <person name="Moore E.R.B."/>
            <person name="Marathe N.P."/>
        </authorList>
    </citation>
    <scope>NUCLEOTIDE SEQUENCE</scope>
    <source>
        <strain evidence="1">15FMM2</strain>
    </source>
</reference>
<dbReference type="EMBL" id="JAPEQY010000011">
    <property type="protein sequence ID" value="MFO2478798.1"/>
    <property type="molecule type" value="Genomic_DNA"/>
</dbReference>
<organism evidence="1 2">
    <name type="scientific">Pseudomonas imrae</name>
    <dbReference type="NCBI Taxonomy" id="2992837"/>
    <lineage>
        <taxon>Bacteria</taxon>
        <taxon>Pseudomonadati</taxon>
        <taxon>Pseudomonadota</taxon>
        <taxon>Gammaproteobacteria</taxon>
        <taxon>Pseudomonadales</taxon>
        <taxon>Pseudomonadaceae</taxon>
        <taxon>Pseudomonas</taxon>
    </lineage>
</organism>
<gene>
    <name evidence="1" type="primary">sctC</name>
    <name evidence="1" type="ORF">OOJ96_15435</name>
</gene>
<protein>
    <submittedName>
        <fullName evidence="1">Type III secretion system outer membrane ring subunit SctC</fullName>
    </submittedName>
</protein>
<evidence type="ECO:0000313" key="1">
    <source>
        <dbReference type="EMBL" id="MFO2478798.1"/>
    </source>
</evidence>
<dbReference type="Proteomes" id="UP001637618">
    <property type="component" value="Unassembled WGS sequence"/>
</dbReference>
<comment type="caution">
    <text evidence="1">The sequence shown here is derived from an EMBL/GenBank/DDBJ whole genome shotgun (WGS) entry which is preliminary data.</text>
</comment>
<name>A0ACC7PEP6_9PSED</name>
<evidence type="ECO:0000313" key="2">
    <source>
        <dbReference type="Proteomes" id="UP001637618"/>
    </source>
</evidence>
<accession>A0ACC7PEP6</accession>
<proteinExistence type="predicted"/>